<dbReference type="Pfam" id="PF01066">
    <property type="entry name" value="CDP-OH_P_transf"/>
    <property type="match status" value="1"/>
</dbReference>
<dbReference type="GO" id="GO:0008654">
    <property type="term" value="P:phospholipid biosynthetic process"/>
    <property type="evidence" value="ECO:0007669"/>
    <property type="project" value="InterPro"/>
</dbReference>
<dbReference type="GO" id="GO:0016780">
    <property type="term" value="F:phosphotransferase activity, for other substituted phosphate groups"/>
    <property type="evidence" value="ECO:0007669"/>
    <property type="project" value="InterPro"/>
</dbReference>
<organism evidence="3">
    <name type="scientific">Agrobacterium tumefaciens</name>
    <dbReference type="NCBI Taxonomy" id="358"/>
    <lineage>
        <taxon>Bacteria</taxon>
        <taxon>Pseudomonadati</taxon>
        <taxon>Pseudomonadota</taxon>
        <taxon>Alphaproteobacteria</taxon>
        <taxon>Hyphomicrobiales</taxon>
        <taxon>Rhizobiaceae</taxon>
        <taxon>Rhizobium/Agrobacterium group</taxon>
        <taxon>Agrobacterium</taxon>
        <taxon>Agrobacterium tumefaciens complex</taxon>
    </lineage>
</organism>
<sequence length="400" mass="44433">MQSIIYAIDLDDVSDPQLVADYFFARAYGSSCFERNLQLLRRTFQEVSVSIVGKELFSSETNEKLLLLAEKLNFSFVSRQLDQLPQGDKRSAIVIYQSGLALLTKFTALDTTDMEAPRKSDNGSEESSLLQSIKAACDHHGAEVLLCHVFPSHSEERVPFILYRPQEAVNITSMGPDLVAGVKRHLEIRASQRSMDGPVSRLIVRHLCHLASKPLAAAGIHPNYVTLAGALSAFCAVLLFLDGRALPLAVGGVCWLIGGILDEADGEVARLQGKESTFGSWLDLTLDRVLDAAMLLALAWPLTLHEPYGEQYLIITLCALVAVSASSYTGLLYDSWMRSKDRHTYFRLGRDVRILIITLCALFGFRMLPIVLCGVFAATEIGRRFWVCWRVERSVQGIYE</sequence>
<dbReference type="Gene3D" id="1.20.120.1760">
    <property type="match status" value="1"/>
</dbReference>
<dbReference type="GO" id="GO:0016020">
    <property type="term" value="C:membrane"/>
    <property type="evidence" value="ECO:0007669"/>
    <property type="project" value="InterPro"/>
</dbReference>
<keyword evidence="1 2" id="KW-0808">Transferase</keyword>
<dbReference type="RefSeq" id="WP_172691096.1">
    <property type="nucleotide sequence ID" value="NZ_CP048468.1"/>
</dbReference>
<evidence type="ECO:0000256" key="2">
    <source>
        <dbReference type="RuleBase" id="RU003750"/>
    </source>
</evidence>
<proteinExistence type="inferred from homology"/>
<dbReference type="AlphaFoldDB" id="A0A2Z2PNI2"/>
<dbReference type="InterPro" id="IPR043130">
    <property type="entry name" value="CDP-OH_PTrfase_TM_dom"/>
</dbReference>
<name>A0A2Z2PNI2_AGRTU</name>
<dbReference type="InterPro" id="IPR048254">
    <property type="entry name" value="CDP_ALCOHOL_P_TRANSF_CS"/>
</dbReference>
<protein>
    <submittedName>
        <fullName evidence="3">Uncharacterized protein</fullName>
    </submittedName>
</protein>
<comment type="similarity">
    <text evidence="2">Belongs to the CDP-alcohol phosphatidyltransferase class-I family.</text>
</comment>
<evidence type="ECO:0000256" key="1">
    <source>
        <dbReference type="ARBA" id="ARBA00022679"/>
    </source>
</evidence>
<keyword evidence="3" id="KW-0614">Plasmid</keyword>
<accession>A0A2Z2PNI2</accession>
<dbReference type="EMBL" id="KY000042">
    <property type="protein sequence ID" value="ASK43701.1"/>
    <property type="molecule type" value="Genomic_DNA"/>
</dbReference>
<dbReference type="PROSITE" id="PS00379">
    <property type="entry name" value="CDP_ALCOHOL_P_TRANSF"/>
    <property type="match status" value="1"/>
</dbReference>
<reference evidence="3" key="1">
    <citation type="submission" date="2016-10" db="EMBL/GenBank/DDBJ databases">
        <title>Agrobacterium Ti plasmids: Classification based on T-DNA and Vir regions organization.</title>
        <authorList>
            <person name="Nabi N."/>
            <person name="Vial L."/>
            <person name="Ben Hafsa A."/>
            <person name="Chapulliot D."/>
            <person name="Berard A."/>
            <person name="Chauveau A."/>
            <person name="Le Paslier M.-C."/>
            <person name="Harzallah Skhiri F."/>
            <person name="Brunel D."/>
            <person name="Nesme X."/>
            <person name="Chaouachi M."/>
        </authorList>
    </citation>
    <scope>NUCLEOTIDE SEQUENCE</scope>
    <source>
        <strain evidence="3">CFBP1904</strain>
        <plasmid evidence="3">pTi_CFBP1904</plasmid>
    </source>
</reference>
<dbReference type="InterPro" id="IPR000462">
    <property type="entry name" value="CDP-OH_P_trans"/>
</dbReference>
<geneLocation type="plasmid" evidence="3">
    <name>pTi_CFBP1904</name>
</geneLocation>
<evidence type="ECO:0000313" key="3">
    <source>
        <dbReference type="EMBL" id="ASK43701.1"/>
    </source>
</evidence>